<accession>A0A9W8I9K0</accession>
<dbReference type="OrthoDB" id="16547at2759"/>
<gene>
    <name evidence="2" type="ORF">IWW36_005754</name>
</gene>
<evidence type="ECO:0000313" key="2">
    <source>
        <dbReference type="EMBL" id="KAJ2842871.1"/>
    </source>
</evidence>
<keyword evidence="3" id="KW-1185">Reference proteome</keyword>
<dbReference type="Pfam" id="PF01966">
    <property type="entry name" value="HD"/>
    <property type="match status" value="1"/>
</dbReference>
<protein>
    <recommendedName>
        <fullName evidence="1">HD/PDEase domain-containing protein</fullName>
    </recommendedName>
</protein>
<organism evidence="2 3">
    <name type="scientific">Coemansia brasiliensis</name>
    <dbReference type="NCBI Taxonomy" id="2650707"/>
    <lineage>
        <taxon>Eukaryota</taxon>
        <taxon>Fungi</taxon>
        <taxon>Fungi incertae sedis</taxon>
        <taxon>Zoopagomycota</taxon>
        <taxon>Kickxellomycotina</taxon>
        <taxon>Kickxellomycetes</taxon>
        <taxon>Kickxellales</taxon>
        <taxon>Kickxellaceae</taxon>
        <taxon>Coemansia</taxon>
    </lineage>
</organism>
<evidence type="ECO:0000313" key="3">
    <source>
        <dbReference type="Proteomes" id="UP001139887"/>
    </source>
</evidence>
<feature type="non-terminal residue" evidence="2">
    <location>
        <position position="161"/>
    </location>
</feature>
<dbReference type="PANTHER" id="PTHR33594">
    <property type="entry name" value="SUPERFAMILY HYDROLASE, PUTATIVE (AFU_ORTHOLOGUE AFUA_1G03035)-RELATED"/>
    <property type="match status" value="1"/>
</dbReference>
<sequence length="161" mass="18108">MTEQSVIVSKTESFVRDYMTQYDCSHDWHHVGRVAKQAMAIAKAESTNRTIDMLVVHLAALLHDVNDAKYSKESKVSIVEFLSSIGLEEEKAQLISRIIDNVSFRKELLVKEEERAGKENTKESEWRNSCIELACVQDADRLDAIGAFGILRCAAFSGARN</sequence>
<dbReference type="SUPFAM" id="SSF109604">
    <property type="entry name" value="HD-domain/PDEase-like"/>
    <property type="match status" value="1"/>
</dbReference>
<evidence type="ECO:0000259" key="1">
    <source>
        <dbReference type="SMART" id="SM00471"/>
    </source>
</evidence>
<dbReference type="Gene3D" id="1.20.58.1910">
    <property type="match status" value="1"/>
</dbReference>
<feature type="domain" description="HD/PDEase" evidence="1">
    <location>
        <begin position="23"/>
        <end position="154"/>
    </location>
</feature>
<dbReference type="InterPro" id="IPR006674">
    <property type="entry name" value="HD_domain"/>
</dbReference>
<dbReference type="InterPro" id="IPR003607">
    <property type="entry name" value="HD/PDEase_dom"/>
</dbReference>
<comment type="caution">
    <text evidence="2">The sequence shown here is derived from an EMBL/GenBank/DDBJ whole genome shotgun (WGS) entry which is preliminary data.</text>
</comment>
<dbReference type="EMBL" id="JANBUW010001605">
    <property type="protein sequence ID" value="KAJ2842871.1"/>
    <property type="molecule type" value="Genomic_DNA"/>
</dbReference>
<dbReference type="CDD" id="cd00077">
    <property type="entry name" value="HDc"/>
    <property type="match status" value="1"/>
</dbReference>
<name>A0A9W8I9K0_9FUNG</name>
<reference evidence="2" key="1">
    <citation type="submission" date="2022-07" db="EMBL/GenBank/DDBJ databases">
        <title>Phylogenomic reconstructions and comparative analyses of Kickxellomycotina fungi.</title>
        <authorList>
            <person name="Reynolds N.K."/>
            <person name="Stajich J.E."/>
            <person name="Barry K."/>
            <person name="Grigoriev I.V."/>
            <person name="Crous P."/>
            <person name="Smith M.E."/>
        </authorList>
    </citation>
    <scope>NUCLEOTIDE SEQUENCE</scope>
    <source>
        <strain evidence="2">NRRL 1566</strain>
    </source>
</reference>
<dbReference type="SMART" id="SM00471">
    <property type="entry name" value="HDc"/>
    <property type="match status" value="1"/>
</dbReference>
<dbReference type="Gene3D" id="1.10.472.50">
    <property type="entry name" value="HD-domain/PDEase-like"/>
    <property type="match status" value="1"/>
</dbReference>
<dbReference type="AlphaFoldDB" id="A0A9W8I9K0"/>
<dbReference type="PANTHER" id="PTHR33594:SF1">
    <property type="entry name" value="HD_PDEASE DOMAIN-CONTAINING PROTEIN"/>
    <property type="match status" value="1"/>
</dbReference>
<dbReference type="Proteomes" id="UP001139887">
    <property type="component" value="Unassembled WGS sequence"/>
</dbReference>
<proteinExistence type="predicted"/>